<dbReference type="InterPro" id="IPR032710">
    <property type="entry name" value="NTF2-like_dom_sf"/>
</dbReference>
<dbReference type="SUPFAM" id="SSF54427">
    <property type="entry name" value="NTF2-like"/>
    <property type="match status" value="1"/>
</dbReference>
<dbReference type="InterPro" id="IPR013249">
    <property type="entry name" value="RNA_pol_sigma70_r4_t2"/>
</dbReference>
<dbReference type="KEGG" id="euz:DVS28_a0870"/>
<dbReference type="SUPFAM" id="SSF88946">
    <property type="entry name" value="Sigma2 domain of RNA polymerase sigma factors"/>
    <property type="match status" value="1"/>
</dbReference>
<dbReference type="InterPro" id="IPR052704">
    <property type="entry name" value="ECF_Sigma-70_Domain"/>
</dbReference>
<dbReference type="GO" id="GO:0016987">
    <property type="term" value="F:sigma factor activity"/>
    <property type="evidence" value="ECO:0007669"/>
    <property type="project" value="UniProtKB-KW"/>
</dbReference>
<comment type="similarity">
    <text evidence="1">Belongs to the sigma-70 factor family. ECF subfamily.</text>
</comment>
<evidence type="ECO:0000313" key="10">
    <source>
        <dbReference type="Proteomes" id="UP000264006"/>
    </source>
</evidence>
<evidence type="ECO:0000256" key="5">
    <source>
        <dbReference type="ARBA" id="ARBA00023163"/>
    </source>
</evidence>
<evidence type="ECO:0000256" key="4">
    <source>
        <dbReference type="ARBA" id="ARBA00023082"/>
    </source>
</evidence>
<keyword evidence="10" id="KW-1185">Reference proteome</keyword>
<dbReference type="InterPro" id="IPR014284">
    <property type="entry name" value="RNA_pol_sigma-70_dom"/>
</dbReference>
<dbReference type="Gene3D" id="1.10.10.10">
    <property type="entry name" value="Winged helix-like DNA-binding domain superfamily/Winged helix DNA-binding domain"/>
    <property type="match status" value="1"/>
</dbReference>
<reference evidence="9 10" key="1">
    <citation type="submission" date="2018-09" db="EMBL/GenBank/DDBJ databases">
        <title>Complete genome sequence of Euzebya sp. DY32-46 isolated from seawater of Pacific Ocean.</title>
        <authorList>
            <person name="Xu L."/>
            <person name="Wu Y.-H."/>
            <person name="Xu X.-W."/>
        </authorList>
    </citation>
    <scope>NUCLEOTIDE SEQUENCE [LARGE SCALE GENOMIC DNA]</scope>
    <source>
        <strain evidence="9 10">DY32-46</strain>
    </source>
</reference>
<evidence type="ECO:0000259" key="8">
    <source>
        <dbReference type="Pfam" id="PF08281"/>
    </source>
</evidence>
<feature type="compositionally biased region" description="Basic and acidic residues" evidence="6">
    <location>
        <begin position="158"/>
        <end position="169"/>
    </location>
</feature>
<dbReference type="Pfam" id="PF08281">
    <property type="entry name" value="Sigma70_r4_2"/>
    <property type="match status" value="1"/>
</dbReference>
<dbReference type="NCBIfam" id="NF007214">
    <property type="entry name" value="PRK09636.1"/>
    <property type="match status" value="1"/>
</dbReference>
<evidence type="ECO:0000256" key="3">
    <source>
        <dbReference type="ARBA" id="ARBA00023015"/>
    </source>
</evidence>
<dbReference type="OrthoDB" id="3672769at2"/>
<evidence type="ECO:0000256" key="1">
    <source>
        <dbReference type="ARBA" id="ARBA00010641"/>
    </source>
</evidence>
<dbReference type="InterPro" id="IPR013325">
    <property type="entry name" value="RNA_pol_sigma_r2"/>
</dbReference>
<keyword evidence="4" id="KW-0731">Sigma factor</keyword>
<dbReference type="PANTHER" id="PTHR30173">
    <property type="entry name" value="SIGMA 19 FACTOR"/>
    <property type="match status" value="1"/>
</dbReference>
<dbReference type="GO" id="GO:0003677">
    <property type="term" value="F:DNA binding"/>
    <property type="evidence" value="ECO:0007669"/>
    <property type="project" value="InterPro"/>
</dbReference>
<dbReference type="Gene3D" id="1.10.1740.10">
    <property type="match status" value="1"/>
</dbReference>
<evidence type="ECO:0000259" key="7">
    <source>
        <dbReference type="Pfam" id="PF04542"/>
    </source>
</evidence>
<dbReference type="EMBL" id="CP031165">
    <property type="protein sequence ID" value="AXV05571.1"/>
    <property type="molecule type" value="Genomic_DNA"/>
</dbReference>
<keyword evidence="5" id="KW-0804">Transcription</keyword>
<dbReference type="Pfam" id="PF04542">
    <property type="entry name" value="Sigma70_r2"/>
    <property type="match status" value="1"/>
</dbReference>
<evidence type="ECO:0000313" key="9">
    <source>
        <dbReference type="EMBL" id="AXV05571.1"/>
    </source>
</evidence>
<name>A0A346XTM4_9ACTN</name>
<dbReference type="Gene3D" id="3.10.450.50">
    <property type="match status" value="1"/>
</dbReference>
<evidence type="ECO:0000256" key="6">
    <source>
        <dbReference type="SAM" id="MobiDB-lite"/>
    </source>
</evidence>
<dbReference type="NCBIfam" id="TIGR02937">
    <property type="entry name" value="sigma70-ECF"/>
    <property type="match status" value="1"/>
</dbReference>
<protein>
    <submittedName>
        <fullName evidence="9">RNA polymerase sigma-70 factor</fullName>
    </submittedName>
</protein>
<gene>
    <name evidence="9" type="ORF">DVS28_a0870</name>
</gene>
<evidence type="ECO:0000256" key="2">
    <source>
        <dbReference type="ARBA" id="ARBA00011344"/>
    </source>
</evidence>
<dbReference type="InterPro" id="IPR036388">
    <property type="entry name" value="WH-like_DNA-bd_sf"/>
</dbReference>
<comment type="subunit">
    <text evidence="2">Interacts transiently with the RNA polymerase catalytic core formed by RpoA, RpoB, RpoC and RpoZ (2 alpha, 1 beta, 1 beta' and 1 omega subunit) to form the RNA polymerase holoenzyme that can initiate transcription.</text>
</comment>
<dbReference type="AlphaFoldDB" id="A0A346XTM4"/>
<keyword evidence="3" id="KW-0805">Transcription regulation</keyword>
<proteinExistence type="inferred from homology"/>
<feature type="region of interest" description="Disordered" evidence="6">
    <location>
        <begin position="150"/>
        <end position="169"/>
    </location>
</feature>
<dbReference type="InterPro" id="IPR007627">
    <property type="entry name" value="RNA_pol_sigma70_r2"/>
</dbReference>
<feature type="domain" description="RNA polymerase sigma factor 70 region 4 type 2" evidence="8">
    <location>
        <begin position="104"/>
        <end position="155"/>
    </location>
</feature>
<dbReference type="GO" id="GO:0006352">
    <property type="term" value="P:DNA-templated transcription initiation"/>
    <property type="evidence" value="ECO:0007669"/>
    <property type="project" value="InterPro"/>
</dbReference>
<organism evidence="9 10">
    <name type="scientific">Euzebya pacifica</name>
    <dbReference type="NCBI Taxonomy" id="1608957"/>
    <lineage>
        <taxon>Bacteria</taxon>
        <taxon>Bacillati</taxon>
        <taxon>Actinomycetota</taxon>
        <taxon>Nitriliruptoria</taxon>
        <taxon>Euzebyales</taxon>
    </lineage>
</organism>
<dbReference type="SUPFAM" id="SSF88659">
    <property type="entry name" value="Sigma3 and sigma4 domains of RNA polymerase sigma factors"/>
    <property type="match status" value="1"/>
</dbReference>
<dbReference type="Proteomes" id="UP000264006">
    <property type="component" value="Chromosome"/>
</dbReference>
<feature type="domain" description="RNA polymerase sigma-70 region 2" evidence="7">
    <location>
        <begin position="13"/>
        <end position="67"/>
    </location>
</feature>
<dbReference type="InterPro" id="IPR013324">
    <property type="entry name" value="RNA_pol_sigma_r3/r4-like"/>
</dbReference>
<accession>A0A346XTM4</accession>
<sequence>MDDDVVRTWAGERPRLLGLAYRLTGSRADAEDLVQEAFGRLAVAEGVAQPAAWLTTVTTRLAIDHLRLSRVQREVYVGPWLPEPVEEGFADPGDDLELAESVSLALLRVMESMTPVERAAFVLHDVFGYSHREVADMLDRSHSAIRQAAARGRRRVREQRPPFEPDRARRQDVAERFLEAARGADLDGLMAVLSPDVVFRSDGGGVVHAARKELVGADRVTKFLLALAAGRPDGTAELAWVNASPALRLSADGALVSVMALQVGPDGRIAEINAVLNPAKLGGIT</sequence>
<dbReference type="PANTHER" id="PTHR30173:SF43">
    <property type="entry name" value="ECF RNA POLYMERASE SIGMA FACTOR SIGI-RELATED"/>
    <property type="match status" value="1"/>
</dbReference>
<dbReference type="RefSeq" id="WP_114590362.1">
    <property type="nucleotide sequence ID" value="NZ_CP031165.1"/>
</dbReference>